<dbReference type="AlphaFoldDB" id="A0A4U2Z7Q9"/>
<dbReference type="InterPro" id="IPR024185">
    <property type="entry name" value="FTHF_cligase-like_sf"/>
</dbReference>
<evidence type="ECO:0000313" key="5">
    <source>
        <dbReference type="EMBL" id="TKI70318.1"/>
    </source>
</evidence>
<organism evidence="5 6">
    <name type="scientific">Sulfurimonas crateris</name>
    <dbReference type="NCBI Taxonomy" id="2574727"/>
    <lineage>
        <taxon>Bacteria</taxon>
        <taxon>Pseudomonadati</taxon>
        <taxon>Campylobacterota</taxon>
        <taxon>Epsilonproteobacteria</taxon>
        <taxon>Campylobacterales</taxon>
        <taxon>Sulfurimonadaceae</taxon>
        <taxon>Sulfurimonas</taxon>
    </lineage>
</organism>
<accession>A0A4U2Z7Q9</accession>
<keyword evidence="4" id="KW-0460">Magnesium</keyword>
<dbReference type="InterPro" id="IPR002698">
    <property type="entry name" value="FTHF_cligase"/>
</dbReference>
<reference evidence="5 6" key="1">
    <citation type="submission" date="2019-04" db="EMBL/GenBank/DDBJ databases">
        <title>Sulfurimonas crateris sp. nov. a facultative anaerobic sulfur-oxidizing chemolithautotrophic bacterium isolated from a terrestrial mud vulcano.</title>
        <authorList>
            <person name="Ratnikova N.M."/>
            <person name="Slobodkin A.I."/>
            <person name="Merkel A.Y."/>
            <person name="Novikov A."/>
            <person name="Bonch-Osmolovskaya E.A."/>
            <person name="Slobodkina G.B."/>
        </authorList>
    </citation>
    <scope>NUCLEOTIDE SEQUENCE [LARGE SCALE GENOMIC DNA]</scope>
    <source>
        <strain evidence="5 6">SN118</strain>
    </source>
</reference>
<keyword evidence="2 4" id="KW-0547">Nucleotide-binding</keyword>
<keyword evidence="5" id="KW-0436">Ligase</keyword>
<dbReference type="Pfam" id="PF01812">
    <property type="entry name" value="5-FTHF_cyc-lig"/>
    <property type="match status" value="1"/>
</dbReference>
<evidence type="ECO:0000256" key="3">
    <source>
        <dbReference type="ARBA" id="ARBA00022840"/>
    </source>
</evidence>
<dbReference type="PANTHER" id="PTHR23407:SF1">
    <property type="entry name" value="5-FORMYLTETRAHYDROFOLATE CYCLO-LIGASE"/>
    <property type="match status" value="1"/>
</dbReference>
<dbReference type="GO" id="GO:0030272">
    <property type="term" value="F:5-formyltetrahydrofolate cyclo-ligase activity"/>
    <property type="evidence" value="ECO:0007669"/>
    <property type="project" value="UniProtKB-EC"/>
</dbReference>
<dbReference type="PANTHER" id="PTHR23407">
    <property type="entry name" value="ATPASE INHIBITOR/5-FORMYLTETRAHYDROFOLATE CYCLO-LIGASE"/>
    <property type="match status" value="1"/>
</dbReference>
<evidence type="ECO:0000256" key="1">
    <source>
        <dbReference type="ARBA" id="ARBA00010638"/>
    </source>
</evidence>
<keyword evidence="6" id="KW-1185">Reference proteome</keyword>
<dbReference type="OrthoDB" id="9801938at2"/>
<dbReference type="RefSeq" id="WP_137012245.1">
    <property type="nucleotide sequence ID" value="NZ_SZPX01000002.1"/>
</dbReference>
<comment type="catalytic activity">
    <reaction evidence="4">
        <text>(6S)-5-formyl-5,6,7,8-tetrahydrofolate + ATP = (6R)-5,10-methenyltetrahydrofolate + ADP + phosphate</text>
        <dbReference type="Rhea" id="RHEA:10488"/>
        <dbReference type="ChEBI" id="CHEBI:30616"/>
        <dbReference type="ChEBI" id="CHEBI:43474"/>
        <dbReference type="ChEBI" id="CHEBI:57455"/>
        <dbReference type="ChEBI" id="CHEBI:57457"/>
        <dbReference type="ChEBI" id="CHEBI:456216"/>
        <dbReference type="EC" id="6.3.3.2"/>
    </reaction>
</comment>
<dbReference type="GO" id="GO:0046872">
    <property type="term" value="F:metal ion binding"/>
    <property type="evidence" value="ECO:0007669"/>
    <property type="project" value="UniProtKB-KW"/>
</dbReference>
<keyword evidence="3 4" id="KW-0067">ATP-binding</keyword>
<dbReference type="Proteomes" id="UP000309561">
    <property type="component" value="Unassembled WGS sequence"/>
</dbReference>
<evidence type="ECO:0000313" key="6">
    <source>
        <dbReference type="Proteomes" id="UP000309561"/>
    </source>
</evidence>
<comment type="cofactor">
    <cofactor evidence="4">
        <name>Mg(2+)</name>
        <dbReference type="ChEBI" id="CHEBI:18420"/>
    </cofactor>
</comment>
<dbReference type="InterPro" id="IPR037171">
    <property type="entry name" value="NagB/RpiA_transferase-like"/>
</dbReference>
<dbReference type="EMBL" id="SZPX01000002">
    <property type="protein sequence ID" value="TKI70318.1"/>
    <property type="molecule type" value="Genomic_DNA"/>
</dbReference>
<comment type="caution">
    <text evidence="5">The sequence shown here is derived from an EMBL/GenBank/DDBJ whole genome shotgun (WGS) entry which is preliminary data.</text>
</comment>
<dbReference type="EC" id="6.3.3.2" evidence="4"/>
<dbReference type="GO" id="GO:0005524">
    <property type="term" value="F:ATP binding"/>
    <property type="evidence" value="ECO:0007669"/>
    <property type="project" value="UniProtKB-KW"/>
</dbReference>
<proteinExistence type="inferred from homology"/>
<dbReference type="GO" id="GO:0035999">
    <property type="term" value="P:tetrahydrofolate interconversion"/>
    <property type="evidence" value="ECO:0007669"/>
    <property type="project" value="TreeGrafter"/>
</dbReference>
<comment type="similarity">
    <text evidence="1 4">Belongs to the 5-formyltetrahydrofolate cyclo-ligase family.</text>
</comment>
<gene>
    <name evidence="5" type="ORF">FCU45_03275</name>
</gene>
<dbReference type="Gene3D" id="3.40.50.10420">
    <property type="entry name" value="NagB/RpiA/CoA transferase-like"/>
    <property type="match status" value="1"/>
</dbReference>
<dbReference type="GO" id="GO:0009396">
    <property type="term" value="P:folic acid-containing compound biosynthetic process"/>
    <property type="evidence" value="ECO:0007669"/>
    <property type="project" value="TreeGrafter"/>
</dbReference>
<sequence>MPLTKAIFRRNCLEKIKSSPFHNRFYKNAKIDAKLLKELGRFKNLKNLKILFYTSLPFEANTAKSIEKLRKKCDIFVPFMEGESFKMVPFRLPLKKKKFGIYEAGKSLRDIKKVDIAIVPVVGVDGNLQRVGFGKGMYDRFFAKLKKRPYTIFIQSEFCYTKELICDEYDITCDLIITPNITVQNKNMAINRK</sequence>
<dbReference type="NCBIfam" id="TIGR02727">
    <property type="entry name" value="MTHFS_bact"/>
    <property type="match status" value="1"/>
</dbReference>
<protein>
    <recommendedName>
        <fullName evidence="4">5-formyltetrahydrofolate cyclo-ligase</fullName>
        <ecNumber evidence="4">6.3.3.2</ecNumber>
    </recommendedName>
</protein>
<evidence type="ECO:0000256" key="2">
    <source>
        <dbReference type="ARBA" id="ARBA00022741"/>
    </source>
</evidence>
<name>A0A4U2Z7Q9_9BACT</name>
<evidence type="ECO:0000256" key="4">
    <source>
        <dbReference type="RuleBase" id="RU361279"/>
    </source>
</evidence>
<dbReference type="SUPFAM" id="SSF100950">
    <property type="entry name" value="NagB/RpiA/CoA transferase-like"/>
    <property type="match status" value="1"/>
</dbReference>
<keyword evidence="4" id="KW-0479">Metal-binding</keyword>